<organism evidence="1 2">
    <name type="scientific">Entomophthora muscae</name>
    <dbReference type="NCBI Taxonomy" id="34485"/>
    <lineage>
        <taxon>Eukaryota</taxon>
        <taxon>Fungi</taxon>
        <taxon>Fungi incertae sedis</taxon>
        <taxon>Zoopagomycota</taxon>
        <taxon>Entomophthoromycotina</taxon>
        <taxon>Entomophthoromycetes</taxon>
        <taxon>Entomophthorales</taxon>
        <taxon>Entomophthoraceae</taxon>
        <taxon>Entomophthora</taxon>
    </lineage>
</organism>
<keyword evidence="2" id="KW-1185">Reference proteome</keyword>
<protein>
    <submittedName>
        <fullName evidence="1">Uncharacterized protein</fullName>
    </submittedName>
</protein>
<proteinExistence type="predicted"/>
<gene>
    <name evidence="1" type="ORF">DSO57_1033461</name>
</gene>
<evidence type="ECO:0000313" key="1">
    <source>
        <dbReference type="EMBL" id="KAJ9064146.1"/>
    </source>
</evidence>
<comment type="caution">
    <text evidence="1">The sequence shown here is derived from an EMBL/GenBank/DDBJ whole genome shotgun (WGS) entry which is preliminary data.</text>
</comment>
<evidence type="ECO:0000313" key="2">
    <source>
        <dbReference type="Proteomes" id="UP001165960"/>
    </source>
</evidence>
<reference evidence="1" key="1">
    <citation type="submission" date="2022-04" db="EMBL/GenBank/DDBJ databases">
        <title>Genome of the entomopathogenic fungus Entomophthora muscae.</title>
        <authorList>
            <person name="Elya C."/>
            <person name="Lovett B.R."/>
            <person name="Lee E."/>
            <person name="Macias A.M."/>
            <person name="Hajek A.E."/>
            <person name="De Bivort B.L."/>
            <person name="Kasson M.T."/>
            <person name="De Fine Licht H.H."/>
            <person name="Stajich J.E."/>
        </authorList>
    </citation>
    <scope>NUCLEOTIDE SEQUENCE</scope>
    <source>
        <strain evidence="1">Berkeley</strain>
    </source>
</reference>
<accession>A0ACC2SPP6</accession>
<dbReference type="EMBL" id="QTSX02004524">
    <property type="protein sequence ID" value="KAJ9064146.1"/>
    <property type="molecule type" value="Genomic_DNA"/>
</dbReference>
<dbReference type="Proteomes" id="UP001165960">
    <property type="component" value="Unassembled WGS sequence"/>
</dbReference>
<name>A0ACC2SPP6_9FUNG</name>
<sequence>MLTPNPIPQQLSWKNVVYSCGFLFIPIVLSVAFELRISKALFISGLRCIIQLNLMGMVLNEVLGSNNPAYVIFLAIFLVFLASLEVAFSKTKQHFSFMLPFVFISLVVSSLIISVIGHLLVIRQSPFWAPVKFIPTTGMLIGNSMSAIAVGVNYCLKELSENATTLELHLSLGASRFEAFRPILIQALKLALLPTINSMSITGLIAIPGMMSGQIIGGASISDAVKYQSIVLFMVASSSSLAVLASCYFLVNACIDSNHRLRPDRIYEWGPWTNAFVKESNSAPEPNASTPLLSSNDKPTYLNH</sequence>